<sequence>MPKGLNGLDLTVARGMVHGVLGPNGAGKTTLVRILSTLLRPDAGRIEVAGHDVVREAYAVR</sequence>
<evidence type="ECO:0000313" key="7">
    <source>
        <dbReference type="EMBL" id="GAA1428228.1"/>
    </source>
</evidence>
<evidence type="ECO:0000313" key="8">
    <source>
        <dbReference type="Proteomes" id="UP001500973"/>
    </source>
</evidence>
<evidence type="ECO:0000256" key="2">
    <source>
        <dbReference type="ARBA" id="ARBA00022448"/>
    </source>
</evidence>
<protein>
    <recommendedName>
        <fullName evidence="6">ABC transporter domain-containing protein</fullName>
    </recommendedName>
</protein>
<dbReference type="EMBL" id="BAAAIZ010000062">
    <property type="protein sequence ID" value="GAA1428228.1"/>
    <property type="molecule type" value="Genomic_DNA"/>
</dbReference>
<proteinExistence type="predicted"/>
<dbReference type="InterPro" id="IPR003439">
    <property type="entry name" value="ABC_transporter-like_ATP-bd"/>
</dbReference>
<dbReference type="PANTHER" id="PTHR42711:SF19">
    <property type="entry name" value="DOXORUBICIN RESISTANCE ATP-BINDING PROTEIN DRRA"/>
    <property type="match status" value="1"/>
</dbReference>
<comment type="caution">
    <text evidence="7">The sequence shown here is derived from an EMBL/GenBank/DDBJ whole genome shotgun (WGS) entry which is preliminary data.</text>
</comment>
<keyword evidence="3" id="KW-0547">Nucleotide-binding</keyword>
<reference evidence="7 8" key="1">
    <citation type="journal article" date="2019" name="Int. J. Syst. Evol. Microbiol.">
        <title>The Global Catalogue of Microorganisms (GCM) 10K type strain sequencing project: providing services to taxonomists for standard genome sequencing and annotation.</title>
        <authorList>
            <consortium name="The Broad Institute Genomics Platform"/>
            <consortium name="The Broad Institute Genome Sequencing Center for Infectious Disease"/>
            <person name="Wu L."/>
            <person name="Ma J."/>
        </authorList>
    </citation>
    <scope>NUCLEOTIDE SEQUENCE [LARGE SCALE GENOMIC DNA]</scope>
    <source>
        <strain evidence="7 8">JCM 11756</strain>
    </source>
</reference>
<comment type="subcellular location">
    <subcellularLocation>
        <location evidence="1">Cell membrane</location>
        <topology evidence="1">Peripheral membrane protein</topology>
    </subcellularLocation>
</comment>
<gene>
    <name evidence="7" type="ORF">GCM10009601_41020</name>
</gene>
<dbReference type="SUPFAM" id="SSF52540">
    <property type="entry name" value="P-loop containing nucleoside triphosphate hydrolases"/>
    <property type="match status" value="1"/>
</dbReference>
<evidence type="ECO:0000256" key="1">
    <source>
        <dbReference type="ARBA" id="ARBA00004202"/>
    </source>
</evidence>
<evidence type="ECO:0000256" key="3">
    <source>
        <dbReference type="ARBA" id="ARBA00022741"/>
    </source>
</evidence>
<keyword evidence="8" id="KW-1185">Reference proteome</keyword>
<keyword evidence="5" id="KW-0046">Antibiotic resistance</keyword>
<evidence type="ECO:0000256" key="5">
    <source>
        <dbReference type="ARBA" id="ARBA00023251"/>
    </source>
</evidence>
<dbReference type="Proteomes" id="UP001500973">
    <property type="component" value="Unassembled WGS sequence"/>
</dbReference>
<dbReference type="Gene3D" id="3.40.50.300">
    <property type="entry name" value="P-loop containing nucleotide triphosphate hydrolases"/>
    <property type="match status" value="1"/>
</dbReference>
<dbReference type="Pfam" id="PF00005">
    <property type="entry name" value="ABC_tran"/>
    <property type="match status" value="1"/>
</dbReference>
<evidence type="ECO:0000259" key="6">
    <source>
        <dbReference type="Pfam" id="PF00005"/>
    </source>
</evidence>
<organism evidence="7 8">
    <name type="scientific">Streptomyces thermospinosisporus</name>
    <dbReference type="NCBI Taxonomy" id="161482"/>
    <lineage>
        <taxon>Bacteria</taxon>
        <taxon>Bacillati</taxon>
        <taxon>Actinomycetota</taxon>
        <taxon>Actinomycetes</taxon>
        <taxon>Kitasatosporales</taxon>
        <taxon>Streptomycetaceae</taxon>
        <taxon>Streptomyces</taxon>
    </lineage>
</organism>
<dbReference type="PANTHER" id="PTHR42711">
    <property type="entry name" value="ABC TRANSPORTER ATP-BINDING PROTEIN"/>
    <property type="match status" value="1"/>
</dbReference>
<name>A0ABN1Z1Y5_9ACTN</name>
<dbReference type="InterPro" id="IPR050763">
    <property type="entry name" value="ABC_transporter_ATP-binding"/>
</dbReference>
<accession>A0ABN1Z1Y5</accession>
<keyword evidence="2" id="KW-0813">Transport</keyword>
<dbReference type="InterPro" id="IPR027417">
    <property type="entry name" value="P-loop_NTPase"/>
</dbReference>
<feature type="domain" description="ABC transporter" evidence="6">
    <location>
        <begin position="5"/>
        <end position="55"/>
    </location>
</feature>
<evidence type="ECO:0000256" key="4">
    <source>
        <dbReference type="ARBA" id="ARBA00022840"/>
    </source>
</evidence>
<keyword evidence="4" id="KW-0067">ATP-binding</keyword>